<accession>A0ABD3JI55</accession>
<protein>
    <recommendedName>
        <fullName evidence="6">Protein SIEVE ELEMENT OCCLUSION B-like</fullName>
    </recommendedName>
</protein>
<dbReference type="Pfam" id="PF14577">
    <property type="entry name" value="SEO_C"/>
    <property type="match status" value="1"/>
</dbReference>
<dbReference type="AlphaFoldDB" id="A0ABD3JI55"/>
<feature type="domain" description="Sieve element occlusion N-terminal" evidence="2">
    <location>
        <begin position="16"/>
        <end position="283"/>
    </location>
</feature>
<feature type="region of interest" description="Disordered" evidence="1">
    <location>
        <begin position="676"/>
        <end position="707"/>
    </location>
</feature>
<gene>
    <name evidence="4" type="ORF">ACJRO7_031916</name>
</gene>
<sequence>MAGDNSFLTSLLALLDDDKFMKDVMSKPCSETEQVNVRFYLNLVEKILNQAMAIVDDVAKNTPPKGDQCQSKSSTSLSLETSIPLSSTINELCYQITCKARTSNVYQTVSSLSNMLSSFSWDAKAVLTLLALSVYYAEHWRLTQIEESDDLLSLTGKLRGSHAIGKSSDTQRIKAFVALNNLIKLTLEFTKCAVEFVSYSKDFGEISASIDISARFYYIIVIILGCSVQFSGLISMSNEFPGQNLWTFSDQVTKKYESFKKEVEYFREKHAEQISYEKIKKLSKHCTDIVELMAALFCTKNDFLTVYHCSKGTTVTVEKFRNKIVMLLISDLDLSDEDLKTIKSIYSESNIQRSYYKIMWVPIVEEHNEVTQKKFLEKRSGMRWYTSNSMVSKPAAKFIRKKWQFRQQTKVVVLNQQGKVVNMDAMAMIRLWGQEAFPFMESKGKELWIKQGINWFKLVVNMVFPDVEKSIEGEELIFLYGSDEDPQTVQKIEKYLSEINGYIGSYKVINISTKREQFLTRLESCLSLKMQASSDVYDSLTQELLQLYTSYKQFGGFAVIARGSRVVVNTRLMDFETVLSQHQMWVKAAQPFEAAFKRHYDEVIKKPRRHHFYIPSVAGNMPENIKCAKCSRYMKTAVSFECCHGDEPMMPSRLTSLPGTQGFQDSAVAAPQPATYPSAVAAPPEPATNQSAVPASESATSQSAIAAPPEPMLEFGSYADGSIV</sequence>
<dbReference type="InterPro" id="IPR027944">
    <property type="entry name" value="SEO_C"/>
</dbReference>
<evidence type="ECO:0000256" key="1">
    <source>
        <dbReference type="SAM" id="MobiDB-lite"/>
    </source>
</evidence>
<dbReference type="PANTHER" id="PTHR33232">
    <property type="entry name" value="PROTEIN SIEVE ELEMENT OCCLUSION B-LIKE"/>
    <property type="match status" value="1"/>
</dbReference>
<dbReference type="PANTHER" id="PTHR33232:SF9">
    <property type="entry name" value="PROTEIN SIEVE ELEMENT OCCLUSION B"/>
    <property type="match status" value="1"/>
</dbReference>
<feature type="compositionally biased region" description="Polar residues" evidence="1">
    <location>
        <begin position="687"/>
        <end position="704"/>
    </location>
</feature>
<feature type="domain" description="Sieve element occlusion C-terminal" evidence="3">
    <location>
        <begin position="512"/>
        <end position="644"/>
    </location>
</feature>
<dbReference type="Pfam" id="PF14576">
    <property type="entry name" value="SEO_N"/>
    <property type="match status" value="1"/>
</dbReference>
<comment type="caution">
    <text evidence="4">The sequence shown here is derived from an EMBL/GenBank/DDBJ whole genome shotgun (WGS) entry which is preliminary data.</text>
</comment>
<reference evidence="4 5" key="1">
    <citation type="submission" date="2024-11" db="EMBL/GenBank/DDBJ databases">
        <title>Chromosome-level genome assembly of Eucalyptus globulus Labill. provides insights into its genome evolution.</title>
        <authorList>
            <person name="Li X."/>
        </authorList>
    </citation>
    <scope>NUCLEOTIDE SEQUENCE [LARGE SCALE GENOMIC DNA]</scope>
    <source>
        <strain evidence="4">CL2024</strain>
        <tissue evidence="4">Fresh tender leaves</tissue>
    </source>
</reference>
<proteinExistence type="predicted"/>
<dbReference type="Proteomes" id="UP001634007">
    <property type="component" value="Unassembled WGS sequence"/>
</dbReference>
<organism evidence="4 5">
    <name type="scientific">Eucalyptus globulus</name>
    <name type="common">Tasmanian blue gum</name>
    <dbReference type="NCBI Taxonomy" id="34317"/>
    <lineage>
        <taxon>Eukaryota</taxon>
        <taxon>Viridiplantae</taxon>
        <taxon>Streptophyta</taxon>
        <taxon>Embryophyta</taxon>
        <taxon>Tracheophyta</taxon>
        <taxon>Spermatophyta</taxon>
        <taxon>Magnoliopsida</taxon>
        <taxon>eudicotyledons</taxon>
        <taxon>Gunneridae</taxon>
        <taxon>Pentapetalae</taxon>
        <taxon>rosids</taxon>
        <taxon>malvids</taxon>
        <taxon>Myrtales</taxon>
        <taxon>Myrtaceae</taxon>
        <taxon>Myrtoideae</taxon>
        <taxon>Eucalypteae</taxon>
        <taxon>Eucalyptus</taxon>
    </lineage>
</organism>
<evidence type="ECO:0008006" key="6">
    <source>
        <dbReference type="Google" id="ProtNLM"/>
    </source>
</evidence>
<dbReference type="InterPro" id="IPR027942">
    <property type="entry name" value="SEO_N"/>
</dbReference>
<name>A0ABD3JI55_EUCGL</name>
<evidence type="ECO:0000313" key="5">
    <source>
        <dbReference type="Proteomes" id="UP001634007"/>
    </source>
</evidence>
<evidence type="ECO:0000313" key="4">
    <source>
        <dbReference type="EMBL" id="KAL3727090.1"/>
    </source>
</evidence>
<evidence type="ECO:0000259" key="2">
    <source>
        <dbReference type="Pfam" id="PF14576"/>
    </source>
</evidence>
<evidence type="ECO:0000259" key="3">
    <source>
        <dbReference type="Pfam" id="PF14577"/>
    </source>
</evidence>
<dbReference type="EMBL" id="JBJKBG010000008">
    <property type="protein sequence ID" value="KAL3727090.1"/>
    <property type="molecule type" value="Genomic_DNA"/>
</dbReference>
<keyword evidence="5" id="KW-1185">Reference proteome</keyword>
<dbReference type="InterPro" id="IPR039299">
    <property type="entry name" value="SEOA"/>
</dbReference>